<dbReference type="Pfam" id="PF04241">
    <property type="entry name" value="DUF423"/>
    <property type="match status" value="1"/>
</dbReference>
<sequence>MTQTSTGAAPLRAGVLCAGLAGAAGVATLAAAAHMDTTGLMQQAGQMMLFHAPALAVAGLLATLRRAPLATLALGLMTLGLLLFCGDMLSRALAEDRLFPMAAPGGGIALILSWITLGLAGLFSRAR</sequence>
<keyword evidence="1" id="KW-0812">Transmembrane</keyword>
<evidence type="ECO:0000313" key="4">
    <source>
        <dbReference type="Proteomes" id="UP001597327"/>
    </source>
</evidence>
<feature type="chain" id="PRO_5045379456" evidence="2">
    <location>
        <begin position="24"/>
        <end position="127"/>
    </location>
</feature>
<dbReference type="RefSeq" id="WP_149892059.1">
    <property type="nucleotide sequence ID" value="NZ_JBHUFA010000001.1"/>
</dbReference>
<dbReference type="InterPro" id="IPR006696">
    <property type="entry name" value="DUF423"/>
</dbReference>
<feature type="transmembrane region" description="Helical" evidence="1">
    <location>
        <begin position="48"/>
        <end position="64"/>
    </location>
</feature>
<organism evidence="3 4">
    <name type="scientific">Roseibium aestuarii</name>
    <dbReference type="NCBI Taxonomy" id="2600299"/>
    <lineage>
        <taxon>Bacteria</taxon>
        <taxon>Pseudomonadati</taxon>
        <taxon>Pseudomonadota</taxon>
        <taxon>Alphaproteobacteria</taxon>
        <taxon>Hyphomicrobiales</taxon>
        <taxon>Stappiaceae</taxon>
        <taxon>Roseibium</taxon>
    </lineage>
</organism>
<gene>
    <name evidence="3" type="ORF">ACFSC7_00795</name>
</gene>
<protein>
    <submittedName>
        <fullName evidence="3">DUF423 domain-containing protein</fullName>
    </submittedName>
</protein>
<keyword evidence="1" id="KW-0472">Membrane</keyword>
<reference evidence="4" key="1">
    <citation type="journal article" date="2019" name="Int. J. Syst. Evol. Microbiol.">
        <title>The Global Catalogue of Microorganisms (GCM) 10K type strain sequencing project: providing services to taxonomists for standard genome sequencing and annotation.</title>
        <authorList>
            <consortium name="The Broad Institute Genomics Platform"/>
            <consortium name="The Broad Institute Genome Sequencing Center for Infectious Disease"/>
            <person name="Wu L."/>
            <person name="Ma J."/>
        </authorList>
    </citation>
    <scope>NUCLEOTIDE SEQUENCE [LARGE SCALE GENOMIC DNA]</scope>
    <source>
        <strain evidence="4">JCM 3369</strain>
    </source>
</reference>
<proteinExistence type="predicted"/>
<feature type="signal peptide" evidence="2">
    <location>
        <begin position="1"/>
        <end position="23"/>
    </location>
</feature>
<dbReference type="EMBL" id="JBHUFA010000001">
    <property type="protein sequence ID" value="MFD1694042.1"/>
    <property type="molecule type" value="Genomic_DNA"/>
</dbReference>
<feature type="transmembrane region" description="Helical" evidence="1">
    <location>
        <begin position="71"/>
        <end position="89"/>
    </location>
</feature>
<keyword evidence="2" id="KW-0732">Signal</keyword>
<comment type="caution">
    <text evidence="3">The sequence shown here is derived from an EMBL/GenBank/DDBJ whole genome shotgun (WGS) entry which is preliminary data.</text>
</comment>
<accession>A0ABW4JRA9</accession>
<evidence type="ECO:0000313" key="3">
    <source>
        <dbReference type="EMBL" id="MFD1694042.1"/>
    </source>
</evidence>
<evidence type="ECO:0000256" key="1">
    <source>
        <dbReference type="SAM" id="Phobius"/>
    </source>
</evidence>
<keyword evidence="1" id="KW-1133">Transmembrane helix</keyword>
<keyword evidence="4" id="KW-1185">Reference proteome</keyword>
<evidence type="ECO:0000256" key="2">
    <source>
        <dbReference type="SAM" id="SignalP"/>
    </source>
</evidence>
<name>A0ABW4JRA9_9HYPH</name>
<dbReference type="Proteomes" id="UP001597327">
    <property type="component" value="Unassembled WGS sequence"/>
</dbReference>
<feature type="transmembrane region" description="Helical" evidence="1">
    <location>
        <begin position="101"/>
        <end position="123"/>
    </location>
</feature>